<dbReference type="Proteomes" id="UP000681722">
    <property type="component" value="Unassembled WGS sequence"/>
</dbReference>
<feature type="domain" description="Receptor ligand binding region" evidence="10">
    <location>
        <begin position="75"/>
        <end position="285"/>
    </location>
</feature>
<dbReference type="Gene3D" id="3.40.50.2300">
    <property type="match status" value="2"/>
</dbReference>
<dbReference type="GO" id="GO:0007214">
    <property type="term" value="P:gamma-aminobutyric acid signaling pathway"/>
    <property type="evidence" value="ECO:0007669"/>
    <property type="project" value="TreeGrafter"/>
</dbReference>
<comment type="caution">
    <text evidence="11">The sequence shown here is derived from an EMBL/GenBank/DDBJ whole genome shotgun (WGS) entry which is preliminary data.</text>
</comment>
<dbReference type="InterPro" id="IPR028082">
    <property type="entry name" value="Peripla_BP_I"/>
</dbReference>
<evidence type="ECO:0000256" key="9">
    <source>
        <dbReference type="SAM" id="Phobius"/>
    </source>
</evidence>
<evidence type="ECO:0000256" key="6">
    <source>
        <dbReference type="ARBA" id="ARBA00023170"/>
    </source>
</evidence>
<dbReference type="Proteomes" id="UP000663829">
    <property type="component" value="Unassembled WGS sequence"/>
</dbReference>
<accession>A0A814WXQ0</accession>
<proteinExistence type="predicted"/>
<evidence type="ECO:0000256" key="3">
    <source>
        <dbReference type="ARBA" id="ARBA00022989"/>
    </source>
</evidence>
<keyword evidence="3 9" id="KW-1133">Transmembrane helix</keyword>
<gene>
    <name evidence="11" type="ORF">GPM918_LOCUS24072</name>
    <name evidence="12" type="ORF">SRO942_LOCUS24070</name>
</gene>
<dbReference type="EMBL" id="CAJOBC010008842">
    <property type="protein sequence ID" value="CAF3972316.1"/>
    <property type="molecule type" value="Genomic_DNA"/>
</dbReference>
<evidence type="ECO:0000256" key="2">
    <source>
        <dbReference type="ARBA" id="ARBA00022692"/>
    </source>
</evidence>
<dbReference type="Pfam" id="PF01094">
    <property type="entry name" value="ANF_receptor"/>
    <property type="match status" value="1"/>
</dbReference>
<dbReference type="PANTHER" id="PTHR10519:SF20">
    <property type="entry name" value="G-PROTEIN COUPLED RECEPTOR 156-RELATED"/>
    <property type="match status" value="1"/>
</dbReference>
<dbReference type="PANTHER" id="PTHR10519">
    <property type="entry name" value="GABA-B RECEPTOR"/>
    <property type="match status" value="1"/>
</dbReference>
<dbReference type="InterPro" id="IPR001828">
    <property type="entry name" value="ANF_lig-bd_rcpt"/>
</dbReference>
<organism evidence="11 13">
    <name type="scientific">Didymodactylos carnosus</name>
    <dbReference type="NCBI Taxonomy" id="1234261"/>
    <lineage>
        <taxon>Eukaryota</taxon>
        <taxon>Metazoa</taxon>
        <taxon>Spiralia</taxon>
        <taxon>Gnathifera</taxon>
        <taxon>Rotifera</taxon>
        <taxon>Eurotatoria</taxon>
        <taxon>Bdelloidea</taxon>
        <taxon>Philodinida</taxon>
        <taxon>Philodinidae</taxon>
        <taxon>Didymodactylos</taxon>
    </lineage>
</organism>
<name>A0A814WXQ0_9BILA</name>
<evidence type="ECO:0000256" key="5">
    <source>
        <dbReference type="ARBA" id="ARBA00023136"/>
    </source>
</evidence>
<sequence>MLGGSSTCITMYQIIITIQFIFNFVYSTIDFYSNSYLMTEMNISTTEQTFIITNGSYIRLNIGGFFDLDQDSIRELQAAQMAIDDVNESGFISNYKLQLFKNDTKCNPAYGTDAFFHAVFRQPQLLFLIGTQQWNVTKSIAQVAEYYNIILFSHSVSFITQAKESNSSYPMLVRLAIADELHNNGRIEFLKRHNWFNVAIIHQDSIAHALTMAELSKRLNSSNITVIIMQSVSMSNLTDGLRTLQAKKARVIFASFDAEYKATFFCQIYRTIDKLLRNRYVWILTGEDQYWWNKFTLKESNISCTRDQILQTANGHFIIDSVHETLENSTTTIANIVCIIDP</sequence>
<dbReference type="SUPFAM" id="SSF53822">
    <property type="entry name" value="Periplasmic binding protein-like I"/>
    <property type="match status" value="1"/>
</dbReference>
<keyword evidence="5 9" id="KW-0472">Membrane</keyword>
<dbReference type="InterPro" id="IPR002455">
    <property type="entry name" value="GPCR3_GABA-B"/>
</dbReference>
<keyword evidence="2 9" id="KW-0812">Transmembrane</keyword>
<dbReference type="EMBL" id="CAJNOQ010008842">
    <property type="protein sequence ID" value="CAF1208201.1"/>
    <property type="molecule type" value="Genomic_DNA"/>
</dbReference>
<evidence type="ECO:0000256" key="8">
    <source>
        <dbReference type="ARBA" id="ARBA00023224"/>
    </source>
</evidence>
<keyword evidence="6" id="KW-0675">Receptor</keyword>
<keyword evidence="8" id="KW-0807">Transducer</keyword>
<evidence type="ECO:0000259" key="10">
    <source>
        <dbReference type="Pfam" id="PF01094"/>
    </source>
</evidence>
<evidence type="ECO:0000256" key="7">
    <source>
        <dbReference type="ARBA" id="ARBA00023180"/>
    </source>
</evidence>
<evidence type="ECO:0000313" key="13">
    <source>
        <dbReference type="Proteomes" id="UP000663829"/>
    </source>
</evidence>
<feature type="non-terminal residue" evidence="11">
    <location>
        <position position="1"/>
    </location>
</feature>
<keyword evidence="13" id="KW-1185">Reference proteome</keyword>
<dbReference type="GO" id="GO:0004965">
    <property type="term" value="F:G protein-coupled GABA receptor activity"/>
    <property type="evidence" value="ECO:0007669"/>
    <property type="project" value="InterPro"/>
</dbReference>
<evidence type="ECO:0000313" key="11">
    <source>
        <dbReference type="EMBL" id="CAF1208201.1"/>
    </source>
</evidence>
<evidence type="ECO:0000256" key="4">
    <source>
        <dbReference type="ARBA" id="ARBA00023040"/>
    </source>
</evidence>
<reference evidence="11" key="1">
    <citation type="submission" date="2021-02" db="EMBL/GenBank/DDBJ databases">
        <authorList>
            <person name="Nowell W R."/>
        </authorList>
    </citation>
    <scope>NUCLEOTIDE SEQUENCE</scope>
</reference>
<protein>
    <recommendedName>
        <fullName evidence="10">Receptor ligand binding region domain-containing protein</fullName>
    </recommendedName>
</protein>
<evidence type="ECO:0000313" key="12">
    <source>
        <dbReference type="EMBL" id="CAF3972316.1"/>
    </source>
</evidence>
<keyword evidence="7" id="KW-0325">Glycoprotein</keyword>
<evidence type="ECO:0000256" key="1">
    <source>
        <dbReference type="ARBA" id="ARBA00004370"/>
    </source>
</evidence>
<dbReference type="AlphaFoldDB" id="A0A814WXQ0"/>
<dbReference type="OrthoDB" id="411630at2759"/>
<dbReference type="GO" id="GO:0038039">
    <property type="term" value="C:G protein-coupled receptor heterodimeric complex"/>
    <property type="evidence" value="ECO:0007669"/>
    <property type="project" value="TreeGrafter"/>
</dbReference>
<feature type="transmembrane region" description="Helical" evidence="9">
    <location>
        <begin position="12"/>
        <end position="32"/>
    </location>
</feature>
<comment type="subcellular location">
    <subcellularLocation>
        <location evidence="1">Membrane</location>
    </subcellularLocation>
</comment>
<keyword evidence="4" id="KW-0297">G-protein coupled receptor</keyword>